<reference evidence="3 4" key="1">
    <citation type="submission" date="2016-05" db="EMBL/GenBank/DDBJ databases">
        <title>Genome sequence of Pseudomonas stutzeri 273 and identification of the exopolysaccharide biosynthesis locus.</title>
        <authorList>
            <person name="Wu S."/>
            <person name="Sun C."/>
        </authorList>
    </citation>
    <scope>NUCLEOTIDE SEQUENCE [LARGE SCALE GENOMIC DNA]</scope>
    <source>
        <strain evidence="3 4">273</strain>
    </source>
</reference>
<evidence type="ECO:0000256" key="1">
    <source>
        <dbReference type="SAM" id="MobiDB-lite"/>
    </source>
</evidence>
<feature type="transmembrane region" description="Helical" evidence="2">
    <location>
        <begin position="27"/>
        <end position="53"/>
    </location>
</feature>
<accession>A0A172WMW0</accession>
<dbReference type="AlphaFoldDB" id="A0A172WMW0"/>
<sequence>MSENLSEQQRNGDQQAPEAPPQERDTLWLITFSPTIWAAHFLLSYLAVSVWCAKVAGRSGELGDIRLAIGVLTLIALVGIGLTGWKGWRHHSFGHATAPHDFDTPGDRHRFLGFSTLLLSGLSFVATIFVALSVVFIRSCA</sequence>
<feature type="region of interest" description="Disordered" evidence="1">
    <location>
        <begin position="1"/>
        <end position="22"/>
    </location>
</feature>
<keyword evidence="2" id="KW-0812">Transmembrane</keyword>
<dbReference type="OrthoDB" id="278870at2"/>
<evidence type="ECO:0000313" key="4">
    <source>
        <dbReference type="Proteomes" id="UP000077787"/>
    </source>
</evidence>
<feature type="compositionally biased region" description="Polar residues" evidence="1">
    <location>
        <begin position="1"/>
        <end position="14"/>
    </location>
</feature>
<gene>
    <name evidence="3" type="ORF">PS273GM_06290</name>
</gene>
<dbReference type="EMBL" id="CP015641">
    <property type="protein sequence ID" value="ANF24783.1"/>
    <property type="molecule type" value="Genomic_DNA"/>
</dbReference>
<keyword evidence="2" id="KW-0472">Membrane</keyword>
<dbReference type="RefSeq" id="WP_064480962.1">
    <property type="nucleotide sequence ID" value="NZ_CP015641.1"/>
</dbReference>
<keyword evidence="2" id="KW-1133">Transmembrane helix</keyword>
<feature type="transmembrane region" description="Helical" evidence="2">
    <location>
        <begin position="65"/>
        <end position="85"/>
    </location>
</feature>
<feature type="transmembrane region" description="Helical" evidence="2">
    <location>
        <begin position="111"/>
        <end position="137"/>
    </location>
</feature>
<evidence type="ECO:0000256" key="2">
    <source>
        <dbReference type="SAM" id="Phobius"/>
    </source>
</evidence>
<protein>
    <submittedName>
        <fullName evidence="3">Uncharacterized protein</fullName>
    </submittedName>
</protein>
<evidence type="ECO:0000313" key="3">
    <source>
        <dbReference type="EMBL" id="ANF24783.1"/>
    </source>
</evidence>
<dbReference type="eggNOG" id="ENOG50330P3">
    <property type="taxonomic scope" value="Bacteria"/>
</dbReference>
<proteinExistence type="predicted"/>
<name>A0A172WMW0_STUST</name>
<dbReference type="Proteomes" id="UP000077787">
    <property type="component" value="Chromosome"/>
</dbReference>
<organism evidence="3 4">
    <name type="scientific">Stutzerimonas stutzeri</name>
    <name type="common">Pseudomonas stutzeri</name>
    <dbReference type="NCBI Taxonomy" id="316"/>
    <lineage>
        <taxon>Bacteria</taxon>
        <taxon>Pseudomonadati</taxon>
        <taxon>Pseudomonadota</taxon>
        <taxon>Gammaproteobacteria</taxon>
        <taxon>Pseudomonadales</taxon>
        <taxon>Pseudomonadaceae</taxon>
        <taxon>Stutzerimonas</taxon>
    </lineage>
</organism>